<keyword evidence="2" id="KW-1185">Reference proteome</keyword>
<dbReference type="PANTHER" id="PTHR37685">
    <property type="entry name" value="GEO11136P1-RELATED"/>
    <property type="match status" value="1"/>
</dbReference>
<accession>A0A9P0HRQ5</accession>
<proteinExistence type="predicted"/>
<dbReference type="InterPro" id="IPR031734">
    <property type="entry name" value="MBF2"/>
</dbReference>
<name>A0A9P0HRQ5_NEZVI</name>
<dbReference type="EMBL" id="OV725083">
    <property type="protein sequence ID" value="CAH1407041.1"/>
    <property type="molecule type" value="Genomic_DNA"/>
</dbReference>
<evidence type="ECO:0008006" key="3">
    <source>
        <dbReference type="Google" id="ProtNLM"/>
    </source>
</evidence>
<dbReference type="Pfam" id="PF15868">
    <property type="entry name" value="MBF2"/>
    <property type="match status" value="1"/>
</dbReference>
<organism evidence="1 2">
    <name type="scientific">Nezara viridula</name>
    <name type="common">Southern green stink bug</name>
    <name type="synonym">Cimex viridulus</name>
    <dbReference type="NCBI Taxonomy" id="85310"/>
    <lineage>
        <taxon>Eukaryota</taxon>
        <taxon>Metazoa</taxon>
        <taxon>Ecdysozoa</taxon>
        <taxon>Arthropoda</taxon>
        <taxon>Hexapoda</taxon>
        <taxon>Insecta</taxon>
        <taxon>Pterygota</taxon>
        <taxon>Neoptera</taxon>
        <taxon>Paraneoptera</taxon>
        <taxon>Hemiptera</taxon>
        <taxon>Heteroptera</taxon>
        <taxon>Panheteroptera</taxon>
        <taxon>Pentatomomorpha</taxon>
        <taxon>Pentatomoidea</taxon>
        <taxon>Pentatomidae</taxon>
        <taxon>Pentatominae</taxon>
        <taxon>Nezara</taxon>
    </lineage>
</organism>
<reference evidence="1" key="1">
    <citation type="submission" date="2022-01" db="EMBL/GenBank/DDBJ databases">
        <authorList>
            <person name="King R."/>
        </authorList>
    </citation>
    <scope>NUCLEOTIDE SEQUENCE</scope>
</reference>
<sequence>MTINMVERKRNHQSAMKGIYSALVLAVSTAFLLQLVSVEAAVLKTEVAAGDKVHNFIYGTRSYGDRLLYHDLLNVKSKLWRVTTVDVNYPPKGQAPLGRIDYIEVLDQRSDGTGGYVYIKDGGIGLNFVNLHIKSQRNHGMDFVINVYGH</sequence>
<dbReference type="OrthoDB" id="6606809at2759"/>
<dbReference type="Proteomes" id="UP001152798">
    <property type="component" value="Chromosome 7"/>
</dbReference>
<evidence type="ECO:0000313" key="2">
    <source>
        <dbReference type="Proteomes" id="UP001152798"/>
    </source>
</evidence>
<protein>
    <recommendedName>
        <fullName evidence="3">Salivary secreted peptide</fullName>
    </recommendedName>
</protein>
<gene>
    <name evidence="1" type="ORF">NEZAVI_LOCUS14854</name>
</gene>
<dbReference type="PANTHER" id="PTHR37685:SF1">
    <property type="entry name" value="GEO11136P1-RELATED"/>
    <property type="match status" value="1"/>
</dbReference>
<evidence type="ECO:0000313" key="1">
    <source>
        <dbReference type="EMBL" id="CAH1407041.1"/>
    </source>
</evidence>
<dbReference type="AlphaFoldDB" id="A0A9P0HRQ5"/>